<dbReference type="PhylomeDB" id="A0A0D2WY48"/>
<evidence type="ECO:0000256" key="4">
    <source>
        <dbReference type="ARBA" id="ARBA00023187"/>
    </source>
</evidence>
<name>A0A0D2WY48_CAPO3</name>
<organism evidence="8 9">
    <name type="scientific">Capsaspora owczarzaki (strain ATCC 30864)</name>
    <dbReference type="NCBI Taxonomy" id="595528"/>
    <lineage>
        <taxon>Eukaryota</taxon>
        <taxon>Filasterea</taxon>
        <taxon>Capsaspora</taxon>
    </lineage>
</organism>
<dbReference type="GO" id="GO:0005681">
    <property type="term" value="C:spliceosomal complex"/>
    <property type="evidence" value="ECO:0007669"/>
    <property type="project" value="InterPro"/>
</dbReference>
<evidence type="ECO:0000256" key="2">
    <source>
        <dbReference type="ARBA" id="ARBA00022490"/>
    </source>
</evidence>
<accession>A0A0D2WY48</accession>
<dbReference type="PANTHER" id="PTHR12794:SF0">
    <property type="entry name" value="GEM-ASSOCIATED PROTEIN 2"/>
    <property type="match status" value="1"/>
</dbReference>
<dbReference type="STRING" id="595528.A0A0D2WY48"/>
<dbReference type="PANTHER" id="PTHR12794">
    <property type="entry name" value="GEMIN2"/>
    <property type="match status" value="1"/>
</dbReference>
<dbReference type="InterPro" id="IPR017364">
    <property type="entry name" value="GEMIN2"/>
</dbReference>
<gene>
    <name evidence="8" type="ORF">CAOG_007887</name>
</gene>
<keyword evidence="4" id="KW-0508">mRNA splicing</keyword>
<keyword evidence="9" id="KW-1185">Reference proteome</keyword>
<keyword evidence="2" id="KW-0963">Cytoplasm</keyword>
<dbReference type="EMBL" id="KE346375">
    <property type="protein sequence ID" value="KJE97788.1"/>
    <property type="molecule type" value="Genomic_DNA"/>
</dbReference>
<dbReference type="AlphaFoldDB" id="A0A0D2WY48"/>
<dbReference type="InParanoid" id="A0A0D2WY48"/>
<dbReference type="Pfam" id="PF04938">
    <property type="entry name" value="SIP1"/>
    <property type="match status" value="1"/>
</dbReference>
<evidence type="ECO:0000256" key="5">
    <source>
        <dbReference type="ARBA" id="ARBA00025758"/>
    </source>
</evidence>
<evidence type="ECO:0000313" key="8">
    <source>
        <dbReference type="EMBL" id="KJE97788.1"/>
    </source>
</evidence>
<dbReference type="PIRSF" id="PIRSF038038">
    <property type="entry name" value="SMN_Gemin2"/>
    <property type="match status" value="1"/>
</dbReference>
<dbReference type="GO" id="GO:0000245">
    <property type="term" value="P:spliceosomal complex assembly"/>
    <property type="evidence" value="ECO:0007669"/>
    <property type="project" value="InterPro"/>
</dbReference>
<dbReference type="InterPro" id="IPR035426">
    <property type="entry name" value="Gemin2/Brr1"/>
</dbReference>
<protein>
    <recommendedName>
        <fullName evidence="6">Gem-associated protein 2</fullName>
    </recommendedName>
</protein>
<dbReference type="OrthoDB" id="428895at2759"/>
<keyword evidence="3" id="KW-0507">mRNA processing</keyword>
<evidence type="ECO:0000256" key="1">
    <source>
        <dbReference type="ARBA" id="ARBA00004496"/>
    </source>
</evidence>
<feature type="region of interest" description="Disordered" evidence="7">
    <location>
        <begin position="1"/>
        <end position="46"/>
    </location>
</feature>
<evidence type="ECO:0000256" key="3">
    <source>
        <dbReference type="ARBA" id="ARBA00022664"/>
    </source>
</evidence>
<evidence type="ECO:0000256" key="7">
    <source>
        <dbReference type="SAM" id="MobiDB-lite"/>
    </source>
</evidence>
<dbReference type="Gene3D" id="1.20.58.1070">
    <property type="match status" value="1"/>
</dbReference>
<evidence type="ECO:0000256" key="6">
    <source>
        <dbReference type="ARBA" id="ARBA00047179"/>
    </source>
</evidence>
<feature type="compositionally biased region" description="Polar residues" evidence="7">
    <location>
        <begin position="1"/>
        <end position="10"/>
    </location>
</feature>
<sequence>MDESASSQSRVEIDSDDSDSEADELMPRAFQIEQDLTDDLSQPPTTGEQFLRRVQHEARRTRSVVIARTVKPETTAAPQHCDRDASFNHETRANTGAESSKASCATWQPPSEIWQLNVLRMFACARRELNLLRAERLNGGAALSSTFALPSLTNDEAWRKLCLGDDELSSRDTATYPSYELLCSWDQKTICTVLAKMGRWNMAHKPHSVIVRRLQWCFSLLVCLDRLFTMETAFILRELLRSMLRERRKLPNETLDNSEHLAGADLIITLIAHYFDQSDVLRET</sequence>
<dbReference type="GO" id="GO:0000387">
    <property type="term" value="P:spliceosomal snRNP assembly"/>
    <property type="evidence" value="ECO:0007669"/>
    <property type="project" value="InterPro"/>
</dbReference>
<reference evidence="9" key="1">
    <citation type="submission" date="2011-02" db="EMBL/GenBank/DDBJ databases">
        <title>The Genome Sequence of Capsaspora owczarzaki ATCC 30864.</title>
        <authorList>
            <person name="Russ C."/>
            <person name="Cuomo C."/>
            <person name="Burger G."/>
            <person name="Gray M.W."/>
            <person name="Holland P.W.H."/>
            <person name="King N."/>
            <person name="Lang F.B.F."/>
            <person name="Roger A.J."/>
            <person name="Ruiz-Trillo I."/>
            <person name="Young S.K."/>
            <person name="Zeng Q."/>
            <person name="Gargeya S."/>
            <person name="Alvarado L."/>
            <person name="Berlin A."/>
            <person name="Chapman S.B."/>
            <person name="Chen Z."/>
            <person name="Freedman E."/>
            <person name="Gellesch M."/>
            <person name="Goldberg J."/>
            <person name="Griggs A."/>
            <person name="Gujja S."/>
            <person name="Heilman E."/>
            <person name="Heiman D."/>
            <person name="Howarth C."/>
            <person name="Mehta T."/>
            <person name="Neiman D."/>
            <person name="Pearson M."/>
            <person name="Roberts A."/>
            <person name="Saif S."/>
            <person name="Shea T."/>
            <person name="Shenoy N."/>
            <person name="Sisk P."/>
            <person name="Stolte C."/>
            <person name="Sykes S."/>
            <person name="White J."/>
            <person name="Yandava C."/>
            <person name="Haas B."/>
            <person name="Nusbaum C."/>
            <person name="Birren B."/>
        </authorList>
    </citation>
    <scope>NUCLEOTIDE SEQUENCE</scope>
    <source>
        <strain evidence="9">ATCC 30864</strain>
    </source>
</reference>
<dbReference type="GO" id="GO:0032797">
    <property type="term" value="C:SMN complex"/>
    <property type="evidence" value="ECO:0007669"/>
    <property type="project" value="TreeGrafter"/>
</dbReference>
<evidence type="ECO:0000313" key="9">
    <source>
        <dbReference type="Proteomes" id="UP000008743"/>
    </source>
</evidence>
<comment type="subcellular location">
    <subcellularLocation>
        <location evidence="1">Cytoplasm</location>
    </subcellularLocation>
</comment>
<proteinExistence type="inferred from homology"/>
<comment type="similarity">
    <text evidence="5">Belongs to the gemin-2 family.</text>
</comment>
<feature type="compositionally biased region" description="Acidic residues" evidence="7">
    <location>
        <begin position="14"/>
        <end position="24"/>
    </location>
</feature>
<dbReference type="Proteomes" id="UP000008743">
    <property type="component" value="Unassembled WGS sequence"/>
</dbReference>